<dbReference type="EMBL" id="CYSB01000025">
    <property type="protein sequence ID" value="CUH66150.1"/>
    <property type="molecule type" value="Genomic_DNA"/>
</dbReference>
<evidence type="ECO:0000313" key="4">
    <source>
        <dbReference type="Proteomes" id="UP000051887"/>
    </source>
</evidence>
<accession>A0A0N7LXP1</accession>
<evidence type="ECO:0000313" key="3">
    <source>
        <dbReference type="Proteomes" id="UP000051086"/>
    </source>
</evidence>
<dbReference type="AlphaFoldDB" id="A0A0N7LXP1"/>
<sequence>METFQTPSNPLPTGVATRFQPASNLCAYQPPYTPKGLEPRLGAGKPQYSPTPGGYFALLFRQVASGEAECFQNHLGLKLICKIPALRHFRIPS</sequence>
<evidence type="ECO:0000313" key="2">
    <source>
        <dbReference type="EMBL" id="CUH72447.1"/>
    </source>
</evidence>
<dbReference type="Proteomes" id="UP000051887">
    <property type="component" value="Unassembled WGS sequence"/>
</dbReference>
<reference evidence="2 4" key="2">
    <citation type="submission" date="2015-09" db="EMBL/GenBank/DDBJ databases">
        <authorList>
            <consortium name="Swine Surveillance"/>
        </authorList>
    </citation>
    <scope>NUCLEOTIDE SEQUENCE [LARGE SCALE GENOMIC DNA]</scope>
    <source>
        <strain evidence="2 4">5120</strain>
    </source>
</reference>
<evidence type="ECO:0000313" key="1">
    <source>
        <dbReference type="EMBL" id="CUH66150.1"/>
    </source>
</evidence>
<protein>
    <submittedName>
        <fullName evidence="2">Uncharacterized protein</fullName>
    </submittedName>
</protein>
<dbReference type="EMBL" id="CYSC01000032">
    <property type="protein sequence ID" value="CUH72447.1"/>
    <property type="molecule type" value="Genomic_DNA"/>
</dbReference>
<proteinExistence type="predicted"/>
<reference evidence="1 3" key="1">
    <citation type="submission" date="2015-09" db="EMBL/GenBank/DDBJ databases">
        <authorList>
            <person name="Rodrigo-Torres L."/>
            <person name="Arahal D.R."/>
        </authorList>
    </citation>
    <scope>NUCLEOTIDE SEQUENCE [LARGE SCALE GENOMIC DNA]</scope>
    <source>
        <strain evidence="1 3">CECT 5118</strain>
    </source>
</reference>
<keyword evidence="3" id="KW-1185">Reference proteome</keyword>
<organism evidence="2 4">
    <name type="scientific">Thalassovita autumnalis</name>
    <dbReference type="NCBI Taxonomy" id="2072972"/>
    <lineage>
        <taxon>Bacteria</taxon>
        <taxon>Pseudomonadati</taxon>
        <taxon>Pseudomonadota</taxon>
        <taxon>Alphaproteobacteria</taxon>
        <taxon>Rhodobacterales</taxon>
        <taxon>Roseobacteraceae</taxon>
        <taxon>Thalassovita</taxon>
    </lineage>
</organism>
<name>A0A0N7LXP1_9RHOB</name>
<dbReference type="Proteomes" id="UP000051086">
    <property type="component" value="Unassembled WGS sequence"/>
</dbReference>
<gene>
    <name evidence="1" type="ORF">TL5118_01633</name>
    <name evidence="2" type="ORF">TL5120_02247</name>
</gene>